<dbReference type="Gene3D" id="1.10.357.70">
    <property type="entry name" value="Exocyst complex component Sec6, C-terminal domain"/>
    <property type="match status" value="1"/>
</dbReference>
<sequence>MATQTLSAAQAVGEMLQIPDDLMKISALRKKLEKEKASIDAKLKSGVKEQLDATRDGLRKLLSTRNNVQAIKDEMSAVERSCMDPKNAVKTFEQISRVSAVHRNFAKTEEMVNSLMNMYAKIDALEEMLAAEVDDIPGPAPNILAIHYQINQLEAFRNETMYQAKKASADSRAILERWFERLNVLIKAFEDYIWTLARNVLPIVRAGYPSVVVKLAKIAEVEGKEDEKAIAIKLVKKAAKLDAASKFRSMQANARGIKHYRPNLTKAISQSIKDAFATAYDRSGGDPHAFLDDLGWIYKDLIRIQDDVVNCFPPSWDMFSFYVREYHQALDAMLKKIVAQEPDAGVILTLHAWIKEYKKSMKELEIPPELLEPPLLDGKEQTLIDDYLGLIVKKLEEWTANLMRDETREFTARENPPEIDGDGQYGLQGAVIMFKMVNQQCDAAADSGQGSILAKVVEESARLMRSTQDQWTKLLESEYKGHIERPDEIPPGLVDYVIALANDQIRSADFAEALAARLEPLVSEKYKATINEKINEAIDGYLDVAKKCVQTLIDLIFNDLKSVTKLLFTPPWYDGIIQQIVLTMQDYMGDCQAYLNPTILELLVEDLLDAFLITYLTALGNASKLKMPATVDRIKDDIGDIFQFFSGFKPASELETSLDVVDSVLSLLEASKSIVFLSFWQFAKVHGPNLPFVEGLMKARDDLDRSAVSEVMESVKRKVKEENIGDPPEPTIMKKIMVQSVFQRLLGATTRS</sequence>
<protein>
    <submittedName>
        <fullName evidence="4">Exocyst complex component Sec6</fullName>
    </submittedName>
</protein>
<evidence type="ECO:0000313" key="4">
    <source>
        <dbReference type="EMBL" id="KZS94637.1"/>
    </source>
</evidence>
<dbReference type="Proteomes" id="UP000076722">
    <property type="component" value="Unassembled WGS sequence"/>
</dbReference>
<dbReference type="PANTHER" id="PTHR21292:SF1">
    <property type="entry name" value="EXOCYST COMPLEX COMPONENT 3"/>
    <property type="match status" value="1"/>
</dbReference>
<reference evidence="4 5" key="1">
    <citation type="journal article" date="2016" name="Mol. Biol. Evol.">
        <title>Comparative Genomics of Early-Diverging Mushroom-Forming Fungi Provides Insights into the Origins of Lignocellulose Decay Capabilities.</title>
        <authorList>
            <person name="Nagy L.G."/>
            <person name="Riley R."/>
            <person name="Tritt A."/>
            <person name="Adam C."/>
            <person name="Daum C."/>
            <person name="Floudas D."/>
            <person name="Sun H."/>
            <person name="Yadav J.S."/>
            <person name="Pangilinan J."/>
            <person name="Larsson K.H."/>
            <person name="Matsuura K."/>
            <person name="Barry K."/>
            <person name="Labutti K."/>
            <person name="Kuo R."/>
            <person name="Ohm R.A."/>
            <person name="Bhattacharya S.S."/>
            <person name="Shirouzu T."/>
            <person name="Yoshinaga Y."/>
            <person name="Martin F.M."/>
            <person name="Grigoriev I.V."/>
            <person name="Hibbett D.S."/>
        </authorList>
    </citation>
    <scope>NUCLEOTIDE SEQUENCE [LARGE SCALE GENOMIC DNA]</scope>
    <source>
        <strain evidence="4 5">HHB9708</strain>
    </source>
</reference>
<organism evidence="4 5">
    <name type="scientific">Sistotremastrum niveocremeum HHB9708</name>
    <dbReference type="NCBI Taxonomy" id="1314777"/>
    <lineage>
        <taxon>Eukaryota</taxon>
        <taxon>Fungi</taxon>
        <taxon>Dikarya</taxon>
        <taxon>Basidiomycota</taxon>
        <taxon>Agaricomycotina</taxon>
        <taxon>Agaricomycetes</taxon>
        <taxon>Sistotremastrales</taxon>
        <taxon>Sistotremastraceae</taxon>
        <taxon>Sertulicium</taxon>
        <taxon>Sertulicium niveocremeum</taxon>
    </lineage>
</organism>
<dbReference type="Gene3D" id="1.10.357.50">
    <property type="match status" value="1"/>
</dbReference>
<proteinExistence type="inferred from homology"/>
<evidence type="ECO:0000256" key="2">
    <source>
        <dbReference type="ARBA" id="ARBA00022448"/>
    </source>
</evidence>
<accession>A0A164W082</accession>
<dbReference type="AlphaFoldDB" id="A0A164W082"/>
<keyword evidence="2" id="KW-0813">Transport</keyword>
<dbReference type="Pfam" id="PF06046">
    <property type="entry name" value="Sec6"/>
    <property type="match status" value="1"/>
</dbReference>
<dbReference type="GO" id="GO:0000149">
    <property type="term" value="F:SNARE binding"/>
    <property type="evidence" value="ECO:0007669"/>
    <property type="project" value="TreeGrafter"/>
</dbReference>
<dbReference type="InterPro" id="IPR010326">
    <property type="entry name" value="EXOC3/Sec6"/>
</dbReference>
<evidence type="ECO:0000256" key="1">
    <source>
        <dbReference type="ARBA" id="ARBA00009447"/>
    </source>
</evidence>
<gene>
    <name evidence="4" type="ORF">SISNIDRAFT_409901</name>
</gene>
<evidence type="ECO:0000256" key="3">
    <source>
        <dbReference type="ARBA" id="ARBA00022483"/>
    </source>
</evidence>
<name>A0A164W082_9AGAM</name>
<dbReference type="STRING" id="1314777.A0A164W082"/>
<dbReference type="InterPro" id="IPR042532">
    <property type="entry name" value="EXOC3/Sec6_C"/>
</dbReference>
<dbReference type="FunFam" id="1.10.357.50:FF:000006">
    <property type="entry name" value="Exocyst complex component sec6"/>
    <property type="match status" value="1"/>
</dbReference>
<dbReference type="GO" id="GO:0051601">
    <property type="term" value="P:exocyst localization"/>
    <property type="evidence" value="ECO:0007669"/>
    <property type="project" value="TreeGrafter"/>
</dbReference>
<dbReference type="GO" id="GO:0006887">
    <property type="term" value="P:exocytosis"/>
    <property type="evidence" value="ECO:0007669"/>
    <property type="project" value="UniProtKB-KW"/>
</dbReference>
<keyword evidence="3" id="KW-0268">Exocytosis</keyword>
<dbReference type="PANTHER" id="PTHR21292">
    <property type="entry name" value="EXOCYST COMPLEX COMPONENT SEC6-RELATED"/>
    <property type="match status" value="1"/>
</dbReference>
<dbReference type="EMBL" id="KV419404">
    <property type="protein sequence ID" value="KZS94637.1"/>
    <property type="molecule type" value="Genomic_DNA"/>
</dbReference>
<dbReference type="GO" id="GO:0000145">
    <property type="term" value="C:exocyst"/>
    <property type="evidence" value="ECO:0007669"/>
    <property type="project" value="InterPro"/>
</dbReference>
<dbReference type="OrthoDB" id="190098at2759"/>
<keyword evidence="5" id="KW-1185">Reference proteome</keyword>
<comment type="similarity">
    <text evidence="1">Belongs to the SEC6 family.</text>
</comment>
<evidence type="ECO:0000313" key="5">
    <source>
        <dbReference type="Proteomes" id="UP000076722"/>
    </source>
</evidence>